<evidence type="ECO:0000313" key="2">
    <source>
        <dbReference type="EMBL" id="BBI63876.1"/>
    </source>
</evidence>
<dbReference type="Pfam" id="PF00005">
    <property type="entry name" value="ABC_tran"/>
    <property type="match status" value="1"/>
</dbReference>
<evidence type="ECO:0000259" key="1">
    <source>
        <dbReference type="Pfam" id="PF00005"/>
    </source>
</evidence>
<dbReference type="SUPFAM" id="SSF52540">
    <property type="entry name" value="P-loop containing nucleoside triphosphate hydrolases"/>
    <property type="match status" value="1"/>
</dbReference>
<dbReference type="InterPro" id="IPR003439">
    <property type="entry name" value="ABC_transporter-like_ATP-bd"/>
</dbReference>
<gene>
    <name evidence="2" type="ORF">HSBAA_51820</name>
</gene>
<dbReference type="GO" id="GO:0005524">
    <property type="term" value="F:ATP binding"/>
    <property type="evidence" value="ECO:0007669"/>
    <property type="project" value="InterPro"/>
</dbReference>
<dbReference type="KEGG" id="hsr:HSBAA_51820"/>
<dbReference type="AlphaFoldDB" id="A0A455UCC0"/>
<name>A0A455UCC0_9GAMM</name>
<feature type="domain" description="ABC transporter" evidence="1">
    <location>
        <begin position="6"/>
        <end position="48"/>
    </location>
</feature>
<dbReference type="InterPro" id="IPR027417">
    <property type="entry name" value="P-loop_NTPase"/>
</dbReference>
<dbReference type="Proteomes" id="UP000320231">
    <property type="component" value="Chromosome"/>
</dbReference>
<dbReference type="EMBL" id="AP019514">
    <property type="protein sequence ID" value="BBI63876.1"/>
    <property type="molecule type" value="Genomic_DNA"/>
</dbReference>
<reference evidence="2 3" key="1">
    <citation type="journal article" date="2019" name="Microbiol. Resour. Announc.">
        <title>Complete Genome Sequence of Halomonas sulfidaeris Strain Esulfide1 Isolated from a Metal Sulfide Rock at a Depth of 2,200 Meters, Obtained Using Nanopore Sequencing.</title>
        <authorList>
            <person name="Saito M."/>
            <person name="Nishigata A."/>
            <person name="Galipon J."/>
            <person name="Arakawa K."/>
        </authorList>
    </citation>
    <scope>NUCLEOTIDE SEQUENCE [LARGE SCALE GENOMIC DNA]</scope>
    <source>
        <strain evidence="2 3">ATCC BAA-803</strain>
    </source>
</reference>
<sequence>MIASPLSEIDWTIEPHQHWVITGTNGAGKSALAAALAGVGKIEAGTVQGLPTMSVWSLSKRKPNSLPKS</sequence>
<dbReference type="Gene3D" id="3.40.50.300">
    <property type="entry name" value="P-loop containing nucleotide triphosphate hydrolases"/>
    <property type="match status" value="1"/>
</dbReference>
<proteinExistence type="predicted"/>
<evidence type="ECO:0000313" key="3">
    <source>
        <dbReference type="Proteomes" id="UP000320231"/>
    </source>
</evidence>
<organism evidence="2 3">
    <name type="scientific">Vreelandella sulfidaeris</name>
    <dbReference type="NCBI Taxonomy" id="115553"/>
    <lineage>
        <taxon>Bacteria</taxon>
        <taxon>Pseudomonadati</taxon>
        <taxon>Pseudomonadota</taxon>
        <taxon>Gammaproteobacteria</taxon>
        <taxon>Oceanospirillales</taxon>
        <taxon>Halomonadaceae</taxon>
        <taxon>Vreelandella</taxon>
    </lineage>
</organism>
<accession>A0A455UCC0</accession>
<dbReference type="GO" id="GO:0016887">
    <property type="term" value="F:ATP hydrolysis activity"/>
    <property type="evidence" value="ECO:0007669"/>
    <property type="project" value="InterPro"/>
</dbReference>
<protein>
    <recommendedName>
        <fullName evidence="1">ABC transporter domain-containing protein</fullName>
    </recommendedName>
</protein>